<dbReference type="STRING" id="1505723.SAMN04487792_0252"/>
<evidence type="ECO:0000259" key="2">
    <source>
        <dbReference type="PROSITE" id="PS50943"/>
    </source>
</evidence>
<dbReference type="GO" id="GO:0003677">
    <property type="term" value="F:DNA binding"/>
    <property type="evidence" value="ECO:0007669"/>
    <property type="project" value="UniProtKB-KW"/>
</dbReference>
<dbReference type="RefSeq" id="WP_090092107.1">
    <property type="nucleotide sequence ID" value="NZ_CBCRVU010000001.1"/>
</dbReference>
<dbReference type="AlphaFoldDB" id="A0A1I1R984"/>
<protein>
    <submittedName>
        <fullName evidence="3">Helix-turn-helix</fullName>
    </submittedName>
</protein>
<dbReference type="PANTHER" id="PTHR46558:SF14">
    <property type="entry name" value="HTH-TYPE TRANSCRIPTIONAL REGULATOR ANSR"/>
    <property type="match status" value="1"/>
</dbReference>
<reference evidence="4" key="1">
    <citation type="submission" date="2016-10" db="EMBL/GenBank/DDBJ databases">
        <authorList>
            <person name="Varghese N."/>
            <person name="Submissions S."/>
        </authorList>
    </citation>
    <scope>NUCLEOTIDE SEQUENCE [LARGE SCALE GENOMIC DNA]</scope>
    <source>
        <strain evidence="4">R-53102</strain>
    </source>
</reference>
<dbReference type="Pfam" id="PF01381">
    <property type="entry name" value="HTH_3"/>
    <property type="match status" value="1"/>
</dbReference>
<accession>A0A1I1R984</accession>
<gene>
    <name evidence="3" type="ORF">SAMN04487792_0252</name>
</gene>
<evidence type="ECO:0000256" key="1">
    <source>
        <dbReference type="ARBA" id="ARBA00023125"/>
    </source>
</evidence>
<sequence>MTTFSKRLEKRRLEKGWTKTKTAKRLKIGLSTYANYEYGLREPDIKMLTLIANLFDTSTDYLLGKTPNFDDFEDKLNWSYFDVGNKSTLETTVQNVHNYLDY</sequence>
<evidence type="ECO:0000313" key="3">
    <source>
        <dbReference type="EMBL" id="SFD30855.1"/>
    </source>
</evidence>
<dbReference type="EMBL" id="FOMN01000001">
    <property type="protein sequence ID" value="SFD30855.1"/>
    <property type="molecule type" value="Genomic_DNA"/>
</dbReference>
<dbReference type="CDD" id="cd00093">
    <property type="entry name" value="HTH_XRE"/>
    <property type="match status" value="1"/>
</dbReference>
<organism evidence="3 4">
    <name type="scientific">Lactobacillus bombicola</name>
    <dbReference type="NCBI Taxonomy" id="1505723"/>
    <lineage>
        <taxon>Bacteria</taxon>
        <taxon>Bacillati</taxon>
        <taxon>Bacillota</taxon>
        <taxon>Bacilli</taxon>
        <taxon>Lactobacillales</taxon>
        <taxon>Lactobacillaceae</taxon>
        <taxon>Lactobacillus</taxon>
    </lineage>
</organism>
<keyword evidence="1" id="KW-0238">DNA-binding</keyword>
<dbReference type="InterPro" id="IPR001387">
    <property type="entry name" value="Cro/C1-type_HTH"/>
</dbReference>
<dbReference type="Proteomes" id="UP000199599">
    <property type="component" value="Unassembled WGS sequence"/>
</dbReference>
<name>A0A1I1R984_9LACO</name>
<dbReference type="InterPro" id="IPR010982">
    <property type="entry name" value="Lambda_DNA-bd_dom_sf"/>
</dbReference>
<dbReference type="SMART" id="SM00530">
    <property type="entry name" value="HTH_XRE"/>
    <property type="match status" value="1"/>
</dbReference>
<dbReference type="SUPFAM" id="SSF47413">
    <property type="entry name" value="lambda repressor-like DNA-binding domains"/>
    <property type="match status" value="1"/>
</dbReference>
<dbReference type="PANTHER" id="PTHR46558">
    <property type="entry name" value="TRACRIPTIONAL REGULATORY PROTEIN-RELATED-RELATED"/>
    <property type="match status" value="1"/>
</dbReference>
<dbReference type="Gene3D" id="1.10.260.40">
    <property type="entry name" value="lambda repressor-like DNA-binding domains"/>
    <property type="match status" value="1"/>
</dbReference>
<evidence type="ECO:0000313" key="4">
    <source>
        <dbReference type="Proteomes" id="UP000199599"/>
    </source>
</evidence>
<dbReference type="PROSITE" id="PS50943">
    <property type="entry name" value="HTH_CROC1"/>
    <property type="match status" value="1"/>
</dbReference>
<proteinExistence type="predicted"/>
<feature type="domain" description="HTH cro/C1-type" evidence="2">
    <location>
        <begin position="8"/>
        <end position="62"/>
    </location>
</feature>